<dbReference type="AlphaFoldDB" id="A0A484ZC10"/>
<evidence type="ECO:0000313" key="2">
    <source>
        <dbReference type="Proteomes" id="UP000351155"/>
    </source>
</evidence>
<evidence type="ECO:0000313" key="1">
    <source>
        <dbReference type="EMBL" id="VFS45121.1"/>
    </source>
</evidence>
<sequence length="47" mass="5739">MQTIWIEDGWIILVQLRDIPLIEFERRHVGFVESLCERQRGQQDKKK</sequence>
<proteinExistence type="predicted"/>
<accession>A0A484ZC10</accession>
<organism evidence="1 2">
    <name type="scientific">Enterobacter cancerogenus</name>
    <dbReference type="NCBI Taxonomy" id="69218"/>
    <lineage>
        <taxon>Bacteria</taxon>
        <taxon>Pseudomonadati</taxon>
        <taxon>Pseudomonadota</taxon>
        <taxon>Gammaproteobacteria</taxon>
        <taxon>Enterobacterales</taxon>
        <taxon>Enterobacteriaceae</taxon>
        <taxon>Enterobacter</taxon>
        <taxon>Enterobacter cloacae complex</taxon>
    </lineage>
</organism>
<reference evidence="1 2" key="1">
    <citation type="submission" date="2019-03" db="EMBL/GenBank/DDBJ databases">
        <authorList>
            <consortium name="Pathogen Informatics"/>
        </authorList>
    </citation>
    <scope>NUCLEOTIDE SEQUENCE [LARGE SCALE GENOMIC DNA]</scope>
    <source>
        <strain evidence="1 2">NCTC12126</strain>
    </source>
</reference>
<protein>
    <submittedName>
        <fullName evidence="1">Uncharacterized protein</fullName>
    </submittedName>
</protein>
<name>A0A484ZC10_9ENTR</name>
<gene>
    <name evidence="1" type="ORF">NCTC12126_06439</name>
</gene>
<dbReference type="EMBL" id="CAADIW010000086">
    <property type="protein sequence ID" value="VFS45121.1"/>
    <property type="molecule type" value="Genomic_DNA"/>
</dbReference>
<dbReference type="Proteomes" id="UP000351155">
    <property type="component" value="Unassembled WGS sequence"/>
</dbReference>